<evidence type="ECO:0000313" key="5">
    <source>
        <dbReference type="EMBL" id="KAK3331716.1"/>
    </source>
</evidence>
<dbReference type="InterPro" id="IPR036390">
    <property type="entry name" value="WH_DNA-bd_sf"/>
</dbReference>
<dbReference type="GO" id="GO:0008171">
    <property type="term" value="F:O-methyltransferase activity"/>
    <property type="evidence" value="ECO:0007669"/>
    <property type="project" value="InterPro"/>
</dbReference>
<keyword evidence="6" id="KW-1185">Reference proteome</keyword>
<dbReference type="Gene3D" id="3.40.50.150">
    <property type="entry name" value="Vaccinia Virus protein VP39"/>
    <property type="match status" value="1"/>
</dbReference>
<dbReference type="PANTHER" id="PTHR43712:SF12">
    <property type="entry name" value="STERIGMATOCYSTIN 8-O-METHYLTRANSFERASE"/>
    <property type="match status" value="1"/>
</dbReference>
<evidence type="ECO:0000256" key="1">
    <source>
        <dbReference type="ARBA" id="ARBA00022603"/>
    </source>
</evidence>
<evidence type="ECO:0000259" key="4">
    <source>
        <dbReference type="Pfam" id="PF00891"/>
    </source>
</evidence>
<evidence type="ECO:0000313" key="6">
    <source>
        <dbReference type="Proteomes" id="UP001286456"/>
    </source>
</evidence>
<dbReference type="InterPro" id="IPR001077">
    <property type="entry name" value="COMT_C"/>
</dbReference>
<accession>A0AAE0IW82</accession>
<evidence type="ECO:0000256" key="2">
    <source>
        <dbReference type="ARBA" id="ARBA00022679"/>
    </source>
</evidence>
<dbReference type="SUPFAM" id="SSF46785">
    <property type="entry name" value="Winged helix' DNA-binding domain"/>
    <property type="match status" value="1"/>
</dbReference>
<dbReference type="Gene3D" id="1.10.10.10">
    <property type="entry name" value="Winged helix-like DNA-binding domain superfamily/Winged helix DNA-binding domain"/>
    <property type="match status" value="1"/>
</dbReference>
<dbReference type="PANTHER" id="PTHR43712">
    <property type="entry name" value="PUTATIVE (AFU_ORTHOLOGUE AFUA_4G14580)-RELATED"/>
    <property type="match status" value="1"/>
</dbReference>
<name>A0AAE0IW82_9PEZI</name>
<feature type="domain" description="O-methyltransferase C-terminal" evidence="4">
    <location>
        <begin position="178"/>
        <end position="413"/>
    </location>
</feature>
<dbReference type="Proteomes" id="UP001286456">
    <property type="component" value="Unassembled WGS sequence"/>
</dbReference>
<dbReference type="InterPro" id="IPR036388">
    <property type="entry name" value="WH-like_DNA-bd_sf"/>
</dbReference>
<dbReference type="InterPro" id="IPR016461">
    <property type="entry name" value="COMT-like"/>
</dbReference>
<dbReference type="InterPro" id="IPR029063">
    <property type="entry name" value="SAM-dependent_MTases_sf"/>
</dbReference>
<proteinExistence type="predicted"/>
<gene>
    <name evidence="5" type="ORF">B0T19DRAFT_366851</name>
</gene>
<dbReference type="PROSITE" id="PS51683">
    <property type="entry name" value="SAM_OMT_II"/>
    <property type="match status" value="1"/>
</dbReference>
<dbReference type="Pfam" id="PF00891">
    <property type="entry name" value="Methyltransf_2"/>
    <property type="match status" value="1"/>
</dbReference>
<reference evidence="5" key="2">
    <citation type="submission" date="2023-06" db="EMBL/GenBank/DDBJ databases">
        <authorList>
            <consortium name="Lawrence Berkeley National Laboratory"/>
            <person name="Haridas S."/>
            <person name="Hensen N."/>
            <person name="Bonometti L."/>
            <person name="Westerberg I."/>
            <person name="Brannstrom I.O."/>
            <person name="Guillou S."/>
            <person name="Cros-Aarteil S."/>
            <person name="Calhoun S."/>
            <person name="Kuo A."/>
            <person name="Mondo S."/>
            <person name="Pangilinan J."/>
            <person name="Riley R."/>
            <person name="Labutti K."/>
            <person name="Andreopoulos B."/>
            <person name="Lipzen A."/>
            <person name="Chen C."/>
            <person name="Yanf M."/>
            <person name="Daum C."/>
            <person name="Ng V."/>
            <person name="Clum A."/>
            <person name="Steindorff A."/>
            <person name="Ohm R."/>
            <person name="Martin F."/>
            <person name="Silar P."/>
            <person name="Natvig D."/>
            <person name="Lalanne C."/>
            <person name="Gautier V."/>
            <person name="Ament-Velasquez S.L."/>
            <person name="Kruys A."/>
            <person name="Hutchinson M.I."/>
            <person name="Powell A.J."/>
            <person name="Barry K."/>
            <person name="Miller A.N."/>
            <person name="Grigoriev I.V."/>
            <person name="Debuchy R."/>
            <person name="Gladieux P."/>
            <person name="Thoren M.H."/>
            <person name="Johannesson H."/>
        </authorList>
    </citation>
    <scope>NUCLEOTIDE SEQUENCE</scope>
    <source>
        <strain evidence="5">SMH4131-1</strain>
    </source>
</reference>
<keyword evidence="1" id="KW-0489">Methyltransferase</keyword>
<protein>
    <submittedName>
        <fullName evidence="5">O-methyltransferase</fullName>
    </submittedName>
</protein>
<dbReference type="EMBL" id="JAUEPO010000002">
    <property type="protein sequence ID" value="KAK3331716.1"/>
    <property type="molecule type" value="Genomic_DNA"/>
</dbReference>
<organism evidence="5 6">
    <name type="scientific">Cercophora scortea</name>
    <dbReference type="NCBI Taxonomy" id="314031"/>
    <lineage>
        <taxon>Eukaryota</taxon>
        <taxon>Fungi</taxon>
        <taxon>Dikarya</taxon>
        <taxon>Ascomycota</taxon>
        <taxon>Pezizomycotina</taxon>
        <taxon>Sordariomycetes</taxon>
        <taxon>Sordariomycetidae</taxon>
        <taxon>Sordariales</taxon>
        <taxon>Lasiosphaeriaceae</taxon>
        <taxon>Cercophora</taxon>
    </lineage>
</organism>
<reference evidence="5" key="1">
    <citation type="journal article" date="2023" name="Mol. Phylogenet. Evol.">
        <title>Genome-scale phylogeny and comparative genomics of the fungal order Sordariales.</title>
        <authorList>
            <person name="Hensen N."/>
            <person name="Bonometti L."/>
            <person name="Westerberg I."/>
            <person name="Brannstrom I.O."/>
            <person name="Guillou S."/>
            <person name="Cros-Aarteil S."/>
            <person name="Calhoun S."/>
            <person name="Haridas S."/>
            <person name="Kuo A."/>
            <person name="Mondo S."/>
            <person name="Pangilinan J."/>
            <person name="Riley R."/>
            <person name="LaButti K."/>
            <person name="Andreopoulos B."/>
            <person name="Lipzen A."/>
            <person name="Chen C."/>
            <person name="Yan M."/>
            <person name="Daum C."/>
            <person name="Ng V."/>
            <person name="Clum A."/>
            <person name="Steindorff A."/>
            <person name="Ohm R.A."/>
            <person name="Martin F."/>
            <person name="Silar P."/>
            <person name="Natvig D.O."/>
            <person name="Lalanne C."/>
            <person name="Gautier V."/>
            <person name="Ament-Velasquez S.L."/>
            <person name="Kruys A."/>
            <person name="Hutchinson M.I."/>
            <person name="Powell A.J."/>
            <person name="Barry K."/>
            <person name="Miller A.N."/>
            <person name="Grigoriev I.V."/>
            <person name="Debuchy R."/>
            <person name="Gladieux P."/>
            <person name="Hiltunen Thoren M."/>
            <person name="Johannesson H."/>
        </authorList>
    </citation>
    <scope>NUCLEOTIDE SEQUENCE</scope>
    <source>
        <strain evidence="5">SMH4131-1</strain>
    </source>
</reference>
<dbReference type="SUPFAM" id="SSF53335">
    <property type="entry name" value="S-adenosyl-L-methionine-dependent methyltransferases"/>
    <property type="match status" value="1"/>
</dbReference>
<comment type="caution">
    <text evidence="5">The sequence shown here is derived from an EMBL/GenBank/DDBJ whole genome shotgun (WGS) entry which is preliminary data.</text>
</comment>
<sequence length="450" mass="50252">MSTKETDPLLPLAEDILKHTQELVKILSAQSISPPSLAVGARTELWTTHDGEIEEKRSQLCVLMQRLDKLVQGPRGFLHEYVSGNWEYGALYTLLEFDVLQKIPLRGTASVETLAEQARLPADKLLRICRLVACVGILEEVEEGVFGHTAISEELVNDEGFRSWVGFQLFETRVASAHLADALRRPDPFWKGQAAFEHAWGMPMYAWHAKHPEKGKRFALAMDSVSKTLDPGNGMITNWLRDQPWTTQSNTPALVIDIDGKTGSFAKDLATLFPNLHFEVQDSSPAPLAIGKQTLPQSLSNRITFRLRDLFTQRTPNEHGSPTSPRVLMLRSALWRLDDAGCIQLLQSFIPLLQHADNPKPILLVNDLVSLEWDPDRGPDADRPFRRRDVTVMTMHNAKQRTAREWAALFAQASARFEVVYSQALSSHSCRGMWLVCWGGGAAGGQDGGM</sequence>
<dbReference type="GO" id="GO:0032259">
    <property type="term" value="P:methylation"/>
    <property type="evidence" value="ECO:0007669"/>
    <property type="project" value="UniProtKB-KW"/>
</dbReference>
<keyword evidence="2" id="KW-0808">Transferase</keyword>
<keyword evidence="3" id="KW-0949">S-adenosyl-L-methionine</keyword>
<dbReference type="AlphaFoldDB" id="A0AAE0IW82"/>
<evidence type="ECO:0000256" key="3">
    <source>
        <dbReference type="ARBA" id="ARBA00022691"/>
    </source>
</evidence>